<dbReference type="PANTHER" id="PTHR33989">
    <property type="match status" value="1"/>
</dbReference>
<feature type="transmembrane region" description="Helical" evidence="9">
    <location>
        <begin position="176"/>
        <end position="198"/>
    </location>
</feature>
<dbReference type="PROSITE" id="PS51105">
    <property type="entry name" value="PTS_EIIC_TYPE_3"/>
    <property type="match status" value="1"/>
</dbReference>
<comment type="subcellular location">
    <subcellularLocation>
        <location evidence="1">Cell membrane</location>
        <topology evidence="1">Multi-pass membrane protein</topology>
    </subcellularLocation>
</comment>
<evidence type="ECO:0000313" key="12">
    <source>
        <dbReference type="Proteomes" id="UP000013785"/>
    </source>
</evidence>
<comment type="function">
    <text evidence="8">The phosphoenolpyruvate-dependent sugar phosphotransferase system (PTS), a major carbohydrate active -transport system, catalyzes the phosphorylation of incoming sugar substrates concomitant with their translocation across the cell membrane.</text>
</comment>
<dbReference type="GO" id="GO:0009401">
    <property type="term" value="P:phosphoenolpyruvate-dependent sugar phosphotransferase system"/>
    <property type="evidence" value="ECO:0007669"/>
    <property type="project" value="InterPro"/>
</dbReference>
<gene>
    <name evidence="11" type="ORF">UC3_03112</name>
</gene>
<evidence type="ECO:0000259" key="10">
    <source>
        <dbReference type="PROSITE" id="PS51105"/>
    </source>
</evidence>
<evidence type="ECO:0000256" key="9">
    <source>
        <dbReference type="SAM" id="Phobius"/>
    </source>
</evidence>
<feature type="transmembrane region" description="Helical" evidence="9">
    <location>
        <begin position="128"/>
        <end position="147"/>
    </location>
</feature>
<comment type="caution">
    <text evidence="11">The sequence shown here is derived from an EMBL/GenBank/DDBJ whole genome shotgun (WGS) entry which is preliminary data.</text>
</comment>
<dbReference type="Pfam" id="PF02378">
    <property type="entry name" value="PTS_EIIC"/>
    <property type="match status" value="1"/>
</dbReference>
<protein>
    <recommendedName>
        <fullName evidence="8">Permease IIC component</fullName>
    </recommendedName>
</protein>
<feature type="transmembrane region" description="Helical" evidence="9">
    <location>
        <begin position="365"/>
        <end position="392"/>
    </location>
</feature>
<sequence length="408" mass="46376">MKKIMKWLEETFQPKMNKFANNRWVSSLKDTINQIMPLIFLGSIFAVLTLPSEIKGFEWFANFWTPFGWTMGVIGMMIAFLLPMILMEKFRMRGSRFVAAIAGMILYAMIISPQLVKDGVVGFSHDSFGSSGMFISMISGFFVAFIFKTLRKISFFKEDTSLPDFVRTWFDQMLPVGLIVIFGWVLIFIFNFDLYLAIQSIFVPLKSVMSNIWGFTLVNFIVVFLYSLGISGWILFPITAPVYLQNIELNINEGAQMFATQSFDYAYLKIGGLACTLGLVILMLTMKSKKLTSLGRASIVPSIFNINEPIVFGAIAFNPMLMIPMWINSVVVPLLAWFLTIVIPFGKIPDIQFNLWYIPYPILTWLATGGHLGSVALAVIIFVVSTLIWYPFLRVYDNQCIREEAEEA</sequence>
<proteinExistence type="predicted"/>
<dbReference type="GO" id="GO:0005886">
    <property type="term" value="C:plasma membrane"/>
    <property type="evidence" value="ECO:0007669"/>
    <property type="project" value="UniProtKB-SubCell"/>
</dbReference>
<feature type="transmembrane region" description="Helical" evidence="9">
    <location>
        <begin position="66"/>
        <end position="85"/>
    </location>
</feature>
<evidence type="ECO:0000313" key="11">
    <source>
        <dbReference type="EMBL" id="EOL41549.1"/>
    </source>
</evidence>
<feature type="transmembrane region" description="Helical" evidence="9">
    <location>
        <begin position="97"/>
        <end position="116"/>
    </location>
</feature>
<keyword evidence="3 8" id="KW-1003">Cell membrane</keyword>
<dbReference type="EMBL" id="AJAT01000018">
    <property type="protein sequence ID" value="EOL41549.1"/>
    <property type="molecule type" value="Genomic_DNA"/>
</dbReference>
<dbReference type="OrthoDB" id="1641940at2"/>
<dbReference type="PANTHER" id="PTHR33989:SF4">
    <property type="entry name" value="PTS SYSTEM N,N'-DIACETYLCHITOBIOSE-SPECIFIC EIIC COMPONENT"/>
    <property type="match status" value="1"/>
</dbReference>
<dbReference type="PATRIC" id="fig|1158610.3.peg.3099"/>
<dbReference type="GO" id="GO:0008982">
    <property type="term" value="F:protein-N(PI)-phosphohistidine-sugar phosphotransferase activity"/>
    <property type="evidence" value="ECO:0007669"/>
    <property type="project" value="UniProtKB-UniRule"/>
</dbReference>
<evidence type="ECO:0000256" key="1">
    <source>
        <dbReference type="ARBA" id="ARBA00004651"/>
    </source>
</evidence>
<evidence type="ECO:0000256" key="6">
    <source>
        <dbReference type="ARBA" id="ARBA00022989"/>
    </source>
</evidence>
<evidence type="ECO:0000256" key="5">
    <source>
        <dbReference type="ARBA" id="ARBA00022692"/>
    </source>
</evidence>
<dbReference type="AlphaFoldDB" id="R3TJH9"/>
<dbReference type="RefSeq" id="WP_010769746.1">
    <property type="nucleotide sequence ID" value="NZ_ASWE01000001.1"/>
</dbReference>
<name>R3TJH9_9ENTE</name>
<evidence type="ECO:0000256" key="3">
    <source>
        <dbReference type="ARBA" id="ARBA00022475"/>
    </source>
</evidence>
<dbReference type="InterPro" id="IPR004796">
    <property type="entry name" value="PTS_IIC_cello"/>
</dbReference>
<keyword evidence="4 8" id="KW-0762">Sugar transport</keyword>
<dbReference type="STRING" id="154621.RV11_GL000923"/>
<feature type="domain" description="PTS EIIC type-3" evidence="10">
    <location>
        <begin position="8"/>
        <end position="392"/>
    </location>
</feature>
<dbReference type="PIRSF" id="PIRSF006351">
    <property type="entry name" value="PTS_EIIC-Cellobiose"/>
    <property type="match status" value="1"/>
</dbReference>
<organism evidence="11 12">
    <name type="scientific">Enterococcus phoeniculicola ATCC BAA-412</name>
    <dbReference type="NCBI Taxonomy" id="1158610"/>
    <lineage>
        <taxon>Bacteria</taxon>
        <taxon>Bacillati</taxon>
        <taxon>Bacillota</taxon>
        <taxon>Bacilli</taxon>
        <taxon>Lactobacillales</taxon>
        <taxon>Enterococcaceae</taxon>
        <taxon>Enterococcus</taxon>
    </lineage>
</organism>
<feature type="transmembrane region" description="Helical" evidence="9">
    <location>
        <begin position="298"/>
        <end position="318"/>
    </location>
</feature>
<evidence type="ECO:0000256" key="7">
    <source>
        <dbReference type="ARBA" id="ARBA00023136"/>
    </source>
</evidence>
<accession>R3TJH9</accession>
<dbReference type="GO" id="GO:1902815">
    <property type="term" value="P:N,N'-diacetylchitobiose import"/>
    <property type="evidence" value="ECO:0007669"/>
    <property type="project" value="TreeGrafter"/>
</dbReference>
<keyword evidence="2 8" id="KW-0813">Transport</keyword>
<keyword evidence="7 8" id="KW-0472">Membrane</keyword>
<reference evidence="11 12" key="1">
    <citation type="submission" date="2013-02" db="EMBL/GenBank/DDBJ databases">
        <title>The Genome Sequence of Enterococcus phoeniculicola BAA-412.</title>
        <authorList>
            <consortium name="The Broad Institute Genome Sequencing Platform"/>
            <consortium name="The Broad Institute Genome Sequencing Center for Infectious Disease"/>
            <person name="Earl A.M."/>
            <person name="Gilmore M.S."/>
            <person name="Lebreton F."/>
            <person name="Walker B."/>
            <person name="Young S.K."/>
            <person name="Zeng Q."/>
            <person name="Gargeya S."/>
            <person name="Fitzgerald M."/>
            <person name="Haas B."/>
            <person name="Abouelleil A."/>
            <person name="Alvarado L."/>
            <person name="Arachchi H.M."/>
            <person name="Berlin A.M."/>
            <person name="Chapman S.B."/>
            <person name="Dewar J."/>
            <person name="Goldberg J."/>
            <person name="Griggs A."/>
            <person name="Gujja S."/>
            <person name="Hansen M."/>
            <person name="Howarth C."/>
            <person name="Imamovic A."/>
            <person name="Larimer J."/>
            <person name="McCowan C."/>
            <person name="Murphy C."/>
            <person name="Neiman D."/>
            <person name="Pearson M."/>
            <person name="Priest M."/>
            <person name="Roberts A."/>
            <person name="Saif S."/>
            <person name="Shea T."/>
            <person name="Sisk P."/>
            <person name="Sykes S."/>
            <person name="Wortman J."/>
            <person name="Nusbaum C."/>
            <person name="Birren B."/>
        </authorList>
    </citation>
    <scope>NUCLEOTIDE SEQUENCE [LARGE SCALE GENOMIC DNA]</scope>
    <source>
        <strain evidence="11 12">ATCC BAA-412</strain>
    </source>
</reference>
<dbReference type="InterPro" id="IPR051088">
    <property type="entry name" value="PTS_Sugar-EIIC/EIIB"/>
</dbReference>
<feature type="transmembrane region" description="Helical" evidence="9">
    <location>
        <begin position="325"/>
        <end position="345"/>
    </location>
</feature>
<dbReference type="InterPro" id="IPR003352">
    <property type="entry name" value="PTS_EIIC"/>
</dbReference>
<dbReference type="eggNOG" id="COG1455">
    <property type="taxonomic scope" value="Bacteria"/>
</dbReference>
<dbReference type="HOGENOM" id="CLU_029688_1_1_9"/>
<feature type="transmembrane region" description="Helical" evidence="9">
    <location>
        <begin position="265"/>
        <end position="286"/>
    </location>
</feature>
<feature type="transmembrane region" description="Helical" evidence="9">
    <location>
        <begin position="218"/>
        <end position="244"/>
    </location>
</feature>
<keyword evidence="6 9" id="KW-1133">Transmembrane helix</keyword>
<dbReference type="Proteomes" id="UP000013785">
    <property type="component" value="Unassembled WGS sequence"/>
</dbReference>
<keyword evidence="12" id="KW-1185">Reference proteome</keyword>
<dbReference type="InterPro" id="IPR004501">
    <property type="entry name" value="PTS_EIIC_3"/>
</dbReference>
<evidence type="ECO:0000256" key="2">
    <source>
        <dbReference type="ARBA" id="ARBA00022448"/>
    </source>
</evidence>
<keyword evidence="5 9" id="KW-0812">Transmembrane</keyword>
<evidence type="ECO:0000256" key="8">
    <source>
        <dbReference type="PIRNR" id="PIRNR006351"/>
    </source>
</evidence>
<evidence type="ECO:0000256" key="4">
    <source>
        <dbReference type="ARBA" id="ARBA00022597"/>
    </source>
</evidence>